<dbReference type="AlphaFoldDB" id="A0AA38I502"/>
<evidence type="ECO:0000313" key="3">
    <source>
        <dbReference type="Proteomes" id="UP001168821"/>
    </source>
</evidence>
<gene>
    <name evidence="2" type="ORF">Zmor_020984</name>
</gene>
<organism evidence="2 3">
    <name type="scientific">Zophobas morio</name>
    <dbReference type="NCBI Taxonomy" id="2755281"/>
    <lineage>
        <taxon>Eukaryota</taxon>
        <taxon>Metazoa</taxon>
        <taxon>Ecdysozoa</taxon>
        <taxon>Arthropoda</taxon>
        <taxon>Hexapoda</taxon>
        <taxon>Insecta</taxon>
        <taxon>Pterygota</taxon>
        <taxon>Neoptera</taxon>
        <taxon>Endopterygota</taxon>
        <taxon>Coleoptera</taxon>
        <taxon>Polyphaga</taxon>
        <taxon>Cucujiformia</taxon>
        <taxon>Tenebrionidae</taxon>
        <taxon>Zophobas</taxon>
    </lineage>
</organism>
<proteinExistence type="predicted"/>
<accession>A0AA38I502</accession>
<evidence type="ECO:0000256" key="1">
    <source>
        <dbReference type="SAM" id="MobiDB-lite"/>
    </source>
</evidence>
<keyword evidence="3" id="KW-1185">Reference proteome</keyword>
<comment type="caution">
    <text evidence="2">The sequence shown here is derived from an EMBL/GenBank/DDBJ whole genome shotgun (WGS) entry which is preliminary data.</text>
</comment>
<feature type="region of interest" description="Disordered" evidence="1">
    <location>
        <begin position="56"/>
        <end position="82"/>
    </location>
</feature>
<evidence type="ECO:0000313" key="2">
    <source>
        <dbReference type="EMBL" id="KAJ3649231.1"/>
    </source>
</evidence>
<dbReference type="Proteomes" id="UP001168821">
    <property type="component" value="Unassembled WGS sequence"/>
</dbReference>
<protein>
    <submittedName>
        <fullName evidence="2">Uncharacterized protein</fullName>
    </submittedName>
</protein>
<name>A0AA38I502_9CUCU</name>
<dbReference type="EMBL" id="JALNTZ010000006">
    <property type="protein sequence ID" value="KAJ3649231.1"/>
    <property type="molecule type" value="Genomic_DNA"/>
</dbReference>
<reference evidence="2" key="1">
    <citation type="journal article" date="2023" name="G3 (Bethesda)">
        <title>Whole genome assemblies of Zophobas morio and Tenebrio molitor.</title>
        <authorList>
            <person name="Kaur S."/>
            <person name="Stinson S.A."/>
            <person name="diCenzo G.C."/>
        </authorList>
    </citation>
    <scope>NUCLEOTIDE SEQUENCE</scope>
    <source>
        <strain evidence="2">QUZm001</strain>
    </source>
</reference>
<sequence>MRTSTRNFLCISHLPFPTIRSVAVVNQMLLFVVDSEYFAQKLVAKLLVRAPAPKPPKCRHQHQLPKMGPPGPNCRSCSSERDKSPMSLWRAPGACYNTVRRVRKPVPRRWKHWIIKAVSTGKCWGVLINKALWVLRFFILWWANRSNVATP</sequence>